<evidence type="ECO:0000313" key="4">
    <source>
        <dbReference type="Proteomes" id="UP000549971"/>
    </source>
</evidence>
<name>A0A7W9J4A6_9ACTN</name>
<evidence type="ECO:0000313" key="3">
    <source>
        <dbReference type="EMBL" id="MBB5835100.1"/>
    </source>
</evidence>
<feature type="region of interest" description="Disordered" evidence="1">
    <location>
        <begin position="184"/>
        <end position="358"/>
    </location>
</feature>
<evidence type="ECO:0000256" key="1">
    <source>
        <dbReference type="SAM" id="MobiDB-lite"/>
    </source>
</evidence>
<dbReference type="AlphaFoldDB" id="A0A7W9J4A6"/>
<dbReference type="InterPro" id="IPR058652">
    <property type="entry name" value="VapC50_C"/>
</dbReference>
<comment type="caution">
    <text evidence="3">The sequence shown here is derived from an EMBL/GenBank/DDBJ whole genome shotgun (WGS) entry which is preliminary data.</text>
</comment>
<dbReference type="Pfam" id="PF26343">
    <property type="entry name" value="VapC50_C"/>
    <property type="match status" value="1"/>
</dbReference>
<feature type="domain" description="VapC50 C-terminal" evidence="2">
    <location>
        <begin position="131"/>
        <end position="181"/>
    </location>
</feature>
<dbReference type="Proteomes" id="UP000549971">
    <property type="component" value="Unassembled WGS sequence"/>
</dbReference>
<feature type="region of interest" description="Disordered" evidence="1">
    <location>
        <begin position="370"/>
        <end position="400"/>
    </location>
</feature>
<accession>A0A7W9J4A6</accession>
<gene>
    <name evidence="3" type="ORF">HDA39_001834</name>
</gene>
<feature type="compositionally biased region" description="Low complexity" evidence="1">
    <location>
        <begin position="347"/>
        <end position="358"/>
    </location>
</feature>
<organism evidence="3 4">
    <name type="scientific">Kribbella italica</name>
    <dbReference type="NCBI Taxonomy" id="1540520"/>
    <lineage>
        <taxon>Bacteria</taxon>
        <taxon>Bacillati</taxon>
        <taxon>Actinomycetota</taxon>
        <taxon>Actinomycetes</taxon>
        <taxon>Propionibacteriales</taxon>
        <taxon>Kribbellaceae</taxon>
        <taxon>Kribbella</taxon>
    </lineage>
</organism>
<keyword evidence="4" id="KW-1185">Reference proteome</keyword>
<protein>
    <submittedName>
        <fullName evidence="3">Putative nucleic acid-binding protein</fullName>
    </submittedName>
</protein>
<feature type="compositionally biased region" description="Polar residues" evidence="1">
    <location>
        <begin position="226"/>
        <end position="238"/>
    </location>
</feature>
<feature type="compositionally biased region" description="Polar residues" evidence="1">
    <location>
        <begin position="305"/>
        <end position="344"/>
    </location>
</feature>
<dbReference type="RefSeq" id="WP_184794787.1">
    <property type="nucleotide sequence ID" value="NZ_JACHMY010000001.1"/>
</dbReference>
<reference evidence="3 4" key="1">
    <citation type="submission" date="2020-08" db="EMBL/GenBank/DDBJ databases">
        <title>Sequencing the genomes of 1000 actinobacteria strains.</title>
        <authorList>
            <person name="Klenk H.-P."/>
        </authorList>
    </citation>
    <scope>NUCLEOTIDE SEQUENCE [LARGE SCALE GENOMIC DNA]</scope>
    <source>
        <strain evidence="3 4">DSM 28967</strain>
    </source>
</reference>
<evidence type="ECO:0000259" key="2">
    <source>
        <dbReference type="Pfam" id="PF26343"/>
    </source>
</evidence>
<dbReference type="EMBL" id="JACHMY010000001">
    <property type="protein sequence ID" value="MBB5835100.1"/>
    <property type="molecule type" value="Genomic_DNA"/>
</dbReference>
<feature type="compositionally biased region" description="Polar residues" evidence="1">
    <location>
        <begin position="184"/>
        <end position="207"/>
    </location>
</feature>
<sequence>MADPSRRAFLDANVLRGSLQTDVLLTLAFRDEFQPRWNAEVMDEVRRNAPQGLPAGAIERRIAQMNQAFPQAMVERIDSLEQQMQADPKDKHVLAGAVHSNSTVLVTENTKDFNPPSTGPHAMQVQRLSKFLSDLTRENPARMVEAMREMVGRNQRDPNTVSALIDKMAKQQDLRGFAQTLNSVVPEQDRGTSPQLTQGRQNEQGASRSEEAGRPGVEAESGVGAQEQSGSARSTEAGSQPAIGAQPEIGRPGVGTEPEAGAQAGSARSAEAGTQPRAGAGSGVGAQEQAGSAQSAEAGARPEVATQSQDTATQPEPGATQSTAGPTQSGEGSSQSAQPPTQSGEGAAQAAAVDPQAKAASALAFDGVAGAGTKAPAGRKTSSPEKAHTPQTPKPPEREL</sequence>
<proteinExistence type="predicted"/>
<feature type="compositionally biased region" description="Low complexity" evidence="1">
    <location>
        <begin position="285"/>
        <end position="299"/>
    </location>
</feature>